<name>A0A150XA12_9BACT</name>
<evidence type="ECO:0000313" key="2">
    <source>
        <dbReference type="EMBL" id="KYG75502.1"/>
    </source>
</evidence>
<dbReference type="EMBL" id="LRDB01000045">
    <property type="protein sequence ID" value="KYG75502.1"/>
    <property type="molecule type" value="Genomic_DNA"/>
</dbReference>
<dbReference type="Pfam" id="PF06170">
    <property type="entry name" value="DUF983"/>
    <property type="match status" value="1"/>
</dbReference>
<evidence type="ECO:0008006" key="4">
    <source>
        <dbReference type="Google" id="ProtNLM"/>
    </source>
</evidence>
<keyword evidence="1" id="KW-0812">Transmembrane</keyword>
<organism evidence="2 3">
    <name type="scientific">Roseivirga echinicomitans</name>
    <dbReference type="NCBI Taxonomy" id="296218"/>
    <lineage>
        <taxon>Bacteria</taxon>
        <taxon>Pseudomonadati</taxon>
        <taxon>Bacteroidota</taxon>
        <taxon>Cytophagia</taxon>
        <taxon>Cytophagales</taxon>
        <taxon>Roseivirgaceae</taxon>
        <taxon>Roseivirga</taxon>
    </lineage>
</organism>
<feature type="transmembrane region" description="Helical" evidence="1">
    <location>
        <begin position="60"/>
        <end position="81"/>
    </location>
</feature>
<evidence type="ECO:0000313" key="3">
    <source>
        <dbReference type="Proteomes" id="UP000075615"/>
    </source>
</evidence>
<sequence length="127" mass="14795">MVKRTKLSAVFQARCPQCREGKLFISKAYNLRKFLLMKKVCDTCGARFEKEPRFYDGSMYISYAMSVGLFLMSALVINYTIENANENTYLIAIISEVILLYPLMYRYSRVLFLYSFGGLKYTPKQNN</sequence>
<dbReference type="STRING" id="296218.AWN68_08130"/>
<reference evidence="2 3" key="1">
    <citation type="submission" date="2016-01" db="EMBL/GenBank/DDBJ databases">
        <title>Genome sequencing of Roseivirga echinicomitans KMM 6058.</title>
        <authorList>
            <person name="Selvaratnam C."/>
            <person name="Thevarajoo S."/>
            <person name="Goh K.M."/>
            <person name="Ee R."/>
            <person name="Chan K.-G."/>
            <person name="Chong C.S."/>
        </authorList>
    </citation>
    <scope>NUCLEOTIDE SEQUENCE [LARGE SCALE GENOMIC DNA]</scope>
    <source>
        <strain evidence="2 3">KMM 6058</strain>
    </source>
</reference>
<feature type="transmembrane region" description="Helical" evidence="1">
    <location>
        <begin position="87"/>
        <end position="105"/>
    </location>
</feature>
<dbReference type="AlphaFoldDB" id="A0A150XA12"/>
<proteinExistence type="predicted"/>
<accession>A0A150XA12</accession>
<dbReference type="InterPro" id="IPR009325">
    <property type="entry name" value="DUF983"/>
</dbReference>
<protein>
    <recommendedName>
        <fullName evidence="4">DUF983 domain-containing protein</fullName>
    </recommendedName>
</protein>
<dbReference type="Proteomes" id="UP000075615">
    <property type="component" value="Unassembled WGS sequence"/>
</dbReference>
<evidence type="ECO:0000256" key="1">
    <source>
        <dbReference type="SAM" id="Phobius"/>
    </source>
</evidence>
<comment type="caution">
    <text evidence="2">The sequence shown here is derived from an EMBL/GenBank/DDBJ whole genome shotgun (WGS) entry which is preliminary data.</text>
</comment>
<keyword evidence="1" id="KW-1133">Transmembrane helix</keyword>
<gene>
    <name evidence="2" type="ORF">AWN68_08130</name>
</gene>
<dbReference type="RefSeq" id="WP_068416965.1">
    <property type="nucleotide sequence ID" value="NZ_LRDB01000045.1"/>
</dbReference>
<keyword evidence="3" id="KW-1185">Reference proteome</keyword>
<keyword evidence="1" id="KW-0472">Membrane</keyword>